<dbReference type="AlphaFoldDB" id="A0A9X2JWP7"/>
<dbReference type="SUPFAM" id="SSF55781">
    <property type="entry name" value="GAF domain-like"/>
    <property type="match status" value="1"/>
</dbReference>
<dbReference type="GO" id="GO:0003723">
    <property type="term" value="F:RNA binding"/>
    <property type="evidence" value="ECO:0007669"/>
    <property type="project" value="InterPro"/>
</dbReference>
<feature type="domain" description="ANTAR" evidence="2">
    <location>
        <begin position="179"/>
        <end position="249"/>
    </location>
</feature>
<protein>
    <submittedName>
        <fullName evidence="3">ANTAR domain</fullName>
    </submittedName>
</protein>
<evidence type="ECO:0000313" key="3">
    <source>
        <dbReference type="EMBL" id="MCP2265383.1"/>
    </source>
</evidence>
<keyword evidence="4" id="KW-1185">Reference proteome</keyword>
<accession>A0A9X2JWP7</accession>
<dbReference type="Proteomes" id="UP001139493">
    <property type="component" value="Unassembled WGS sequence"/>
</dbReference>
<name>A0A9X2JWP7_9MICO</name>
<organism evidence="3 4">
    <name type="scientific">Promicromonospora thailandica</name>
    <dbReference type="NCBI Taxonomy" id="765201"/>
    <lineage>
        <taxon>Bacteria</taxon>
        <taxon>Bacillati</taxon>
        <taxon>Actinomycetota</taxon>
        <taxon>Actinomycetes</taxon>
        <taxon>Micrococcales</taxon>
        <taxon>Promicromonosporaceae</taxon>
        <taxon>Promicromonospora</taxon>
    </lineage>
</organism>
<gene>
    <name evidence="3" type="ORF">APR03_002739</name>
</gene>
<evidence type="ECO:0000259" key="2">
    <source>
        <dbReference type="SMART" id="SM01012"/>
    </source>
</evidence>
<dbReference type="EMBL" id="JAMTCS010000008">
    <property type="protein sequence ID" value="MCP2265383.1"/>
    <property type="molecule type" value="Genomic_DNA"/>
</dbReference>
<dbReference type="SMART" id="SM01012">
    <property type="entry name" value="ANTAR"/>
    <property type="match status" value="1"/>
</dbReference>
<reference evidence="3" key="1">
    <citation type="submission" date="2022-06" db="EMBL/GenBank/DDBJ databases">
        <title>Genomic Encyclopedia of Archaeal and Bacterial Type Strains, Phase II (KMG-II): from individual species to whole genera.</title>
        <authorList>
            <person name="Goeker M."/>
        </authorList>
    </citation>
    <scope>NUCLEOTIDE SEQUENCE</scope>
    <source>
        <strain evidence="3">DSM 26652</strain>
    </source>
</reference>
<comment type="caution">
    <text evidence="3">The sequence shown here is derived from an EMBL/GenBank/DDBJ whole genome shotgun (WGS) entry which is preliminary data.</text>
</comment>
<proteinExistence type="predicted"/>
<dbReference type="Gene3D" id="3.30.450.40">
    <property type="match status" value="1"/>
</dbReference>
<evidence type="ECO:0000256" key="1">
    <source>
        <dbReference type="SAM" id="MobiDB-lite"/>
    </source>
</evidence>
<evidence type="ECO:0000313" key="4">
    <source>
        <dbReference type="Proteomes" id="UP001139493"/>
    </source>
</evidence>
<sequence length="278" mass="28882">MDNAEILALLAQTLARGQTGHQPEQPLAARLCDACTEILGAQAGMMSLSSASERLTMRIAEPAFAQIEDLQAVLGEGPALLAFAEGRTVVTHLGATADLSTELTADVAADGAGRSGSRQADASAFPMFTAMAAAIEGAVSVYAVPMRPLGRVIGVLTLYLRGDVRGGRLARSLEEAEFLADAAGAALLGDPDTFDVGTQPWWPQRARVHQATGVVTAQLGIPPADALAVLRAHAFGRASSLESVVDDILDRTLTFSHDGTDPGTGGIVTDQDPRTEEP</sequence>
<feature type="region of interest" description="Disordered" evidence="1">
    <location>
        <begin position="255"/>
        <end position="278"/>
    </location>
</feature>
<dbReference type="InterPro" id="IPR029016">
    <property type="entry name" value="GAF-like_dom_sf"/>
</dbReference>
<dbReference type="InterPro" id="IPR005561">
    <property type="entry name" value="ANTAR"/>
</dbReference>